<evidence type="ECO:0000256" key="1">
    <source>
        <dbReference type="SAM" id="MobiDB-lite"/>
    </source>
</evidence>
<dbReference type="Proteomes" id="UP000268014">
    <property type="component" value="Unassembled WGS sequence"/>
</dbReference>
<sequence>MTVTLIFQLELDWSHLDAVAENVVAAQEAARVVTETTPLVDPTENVTTVGDSTTDSADGTNSTPGNGNHPIDPSG</sequence>
<accession>A0A0N4VTT5</accession>
<dbReference type="STRING" id="6290.A0A0N4VTT5"/>
<dbReference type="EMBL" id="UZAF01000610">
    <property type="protein sequence ID" value="VDO06139.1"/>
    <property type="molecule type" value="Genomic_DNA"/>
</dbReference>
<gene>
    <name evidence="2" type="ORF">HPLM_LOCUS703</name>
</gene>
<organism evidence="4">
    <name type="scientific">Haemonchus placei</name>
    <name type="common">Barber's pole worm</name>
    <dbReference type="NCBI Taxonomy" id="6290"/>
    <lineage>
        <taxon>Eukaryota</taxon>
        <taxon>Metazoa</taxon>
        <taxon>Ecdysozoa</taxon>
        <taxon>Nematoda</taxon>
        <taxon>Chromadorea</taxon>
        <taxon>Rhabditida</taxon>
        <taxon>Rhabditina</taxon>
        <taxon>Rhabditomorpha</taxon>
        <taxon>Strongyloidea</taxon>
        <taxon>Trichostrongylidae</taxon>
        <taxon>Haemonchus</taxon>
    </lineage>
</organism>
<evidence type="ECO:0000313" key="2">
    <source>
        <dbReference type="EMBL" id="VDO06139.1"/>
    </source>
</evidence>
<reference evidence="2 3" key="2">
    <citation type="submission" date="2018-11" db="EMBL/GenBank/DDBJ databases">
        <authorList>
            <consortium name="Pathogen Informatics"/>
        </authorList>
    </citation>
    <scope>NUCLEOTIDE SEQUENCE [LARGE SCALE GENOMIC DNA]</scope>
    <source>
        <strain evidence="2 3">MHpl1</strain>
    </source>
</reference>
<dbReference type="AlphaFoldDB" id="A0A0N4VTT5"/>
<evidence type="ECO:0000313" key="3">
    <source>
        <dbReference type="Proteomes" id="UP000268014"/>
    </source>
</evidence>
<keyword evidence="3" id="KW-1185">Reference proteome</keyword>
<feature type="region of interest" description="Disordered" evidence="1">
    <location>
        <begin position="42"/>
        <end position="75"/>
    </location>
</feature>
<reference evidence="4" key="1">
    <citation type="submission" date="2017-02" db="UniProtKB">
        <authorList>
            <consortium name="WormBaseParasite"/>
        </authorList>
    </citation>
    <scope>IDENTIFICATION</scope>
</reference>
<name>A0A0N4VTT5_HAEPC</name>
<protein>
    <submittedName>
        <fullName evidence="4">ATPase</fullName>
    </submittedName>
</protein>
<dbReference type="WBParaSite" id="HPLM_0000070201-mRNA-1">
    <property type="protein sequence ID" value="HPLM_0000070201-mRNA-1"/>
    <property type="gene ID" value="HPLM_0000070201"/>
</dbReference>
<evidence type="ECO:0000313" key="4">
    <source>
        <dbReference type="WBParaSite" id="HPLM_0000070201-mRNA-1"/>
    </source>
</evidence>
<feature type="compositionally biased region" description="Polar residues" evidence="1">
    <location>
        <begin position="44"/>
        <end position="66"/>
    </location>
</feature>
<proteinExistence type="predicted"/>